<evidence type="ECO:0000313" key="3">
    <source>
        <dbReference type="Ensembl" id="ENSPFOP00000027946.1"/>
    </source>
</evidence>
<name>A0A096M955_POEFO</name>
<reference evidence="4" key="1">
    <citation type="submission" date="2013-10" db="EMBL/GenBank/DDBJ databases">
        <authorList>
            <person name="Schartl M."/>
            <person name="Warren W."/>
        </authorList>
    </citation>
    <scope>NUCLEOTIDE SEQUENCE [LARGE SCALE GENOMIC DNA]</scope>
    <source>
        <strain evidence="4">female</strain>
    </source>
</reference>
<feature type="region of interest" description="Disordered" evidence="2">
    <location>
        <begin position="223"/>
        <end position="252"/>
    </location>
</feature>
<dbReference type="Proteomes" id="UP000028760">
    <property type="component" value="Unassembled WGS sequence"/>
</dbReference>
<evidence type="ECO:0008006" key="5">
    <source>
        <dbReference type="Google" id="ProtNLM"/>
    </source>
</evidence>
<accession>A0A096M955</accession>
<evidence type="ECO:0000313" key="4">
    <source>
        <dbReference type="Proteomes" id="UP000028760"/>
    </source>
</evidence>
<feature type="compositionally biased region" description="Basic and acidic residues" evidence="2">
    <location>
        <begin position="227"/>
        <end position="252"/>
    </location>
</feature>
<organism evidence="3 4">
    <name type="scientific">Poecilia formosa</name>
    <name type="common">Amazon molly</name>
    <name type="synonym">Limia formosa</name>
    <dbReference type="NCBI Taxonomy" id="48698"/>
    <lineage>
        <taxon>Eukaryota</taxon>
        <taxon>Metazoa</taxon>
        <taxon>Chordata</taxon>
        <taxon>Craniata</taxon>
        <taxon>Vertebrata</taxon>
        <taxon>Euteleostomi</taxon>
        <taxon>Actinopterygii</taxon>
        <taxon>Neopterygii</taxon>
        <taxon>Teleostei</taxon>
        <taxon>Neoteleostei</taxon>
        <taxon>Acanthomorphata</taxon>
        <taxon>Ovalentaria</taxon>
        <taxon>Atherinomorphae</taxon>
        <taxon>Cyprinodontiformes</taxon>
        <taxon>Poeciliidae</taxon>
        <taxon>Poeciliinae</taxon>
        <taxon>Poecilia</taxon>
    </lineage>
</organism>
<dbReference type="eggNOG" id="ENOG502SS59">
    <property type="taxonomic scope" value="Eukaryota"/>
</dbReference>
<evidence type="ECO:0000256" key="1">
    <source>
        <dbReference type="SAM" id="Coils"/>
    </source>
</evidence>
<keyword evidence="1" id="KW-0175">Coiled coil</keyword>
<proteinExistence type="predicted"/>
<dbReference type="GeneTree" id="ENSGT00940000167097"/>
<evidence type="ECO:0000256" key="2">
    <source>
        <dbReference type="SAM" id="MobiDB-lite"/>
    </source>
</evidence>
<dbReference type="InterPro" id="IPR004244">
    <property type="entry name" value="Transposase_22"/>
</dbReference>
<dbReference type="Ensembl" id="ENSPFOT00000029905.1">
    <property type="protein sequence ID" value="ENSPFOP00000027946.1"/>
    <property type="gene ID" value="ENSPFOG00000024588.1"/>
</dbReference>
<dbReference type="OMA" id="NHICLEV"/>
<dbReference type="AlphaFoldDB" id="A0A096M955"/>
<dbReference type="STRING" id="48698.ENSPFOP00000027946"/>
<dbReference type="EMBL" id="AYCK01027942">
    <property type="status" value="NOT_ANNOTATED_CDS"/>
    <property type="molecule type" value="Genomic_DNA"/>
</dbReference>
<keyword evidence="4" id="KW-1185">Reference proteome</keyword>
<dbReference type="Gene3D" id="3.30.70.1820">
    <property type="entry name" value="L1 transposable element, RRM domain"/>
    <property type="match status" value="1"/>
</dbReference>
<reference evidence="3" key="3">
    <citation type="submission" date="2025-09" db="UniProtKB">
        <authorList>
            <consortium name="Ensembl"/>
        </authorList>
    </citation>
    <scope>IDENTIFICATION</scope>
</reference>
<sequence length="252" mass="29396">VALIKSDTTELKNSVSAIKTRLIEAERRISDVEDTVANLARNNVKLTKTVEQLYERIDDQENRARRKNIRLVGLKEGKEVGMPLAKYVQKILCDGLELNGDDYEIERCHRSPGPRPDPNQPPRIILVRFLKYTAREKVLAAAAKKKKGILWDDCRLSLFEDMTKERSARRKMFSTVMKRLWQQRVKHTLAHPAILRFTWRGKRLSFTDAKEAESFVRSTLRVQKTAEPQREDRSREMAREHLLISTSKREEE</sequence>
<feature type="coiled-coil region" evidence="1">
    <location>
        <begin position="15"/>
        <end position="70"/>
    </location>
</feature>
<dbReference type="PANTHER" id="PTHR11505">
    <property type="entry name" value="L1 TRANSPOSABLE ELEMENT-RELATED"/>
    <property type="match status" value="1"/>
</dbReference>
<protein>
    <recommendedName>
        <fullName evidence="5">L1 transposable element RRM domain-containing protein</fullName>
    </recommendedName>
</protein>
<reference evidence="3" key="2">
    <citation type="submission" date="2025-08" db="UniProtKB">
        <authorList>
            <consortium name="Ensembl"/>
        </authorList>
    </citation>
    <scope>IDENTIFICATION</scope>
</reference>